<keyword evidence="3" id="KW-1185">Reference proteome</keyword>
<reference evidence="2" key="1">
    <citation type="submission" date="2023-03" db="EMBL/GenBank/DDBJ databases">
        <title>Massive genome expansion in bonnet fungi (Mycena s.s.) driven by repeated elements and novel gene families across ecological guilds.</title>
        <authorList>
            <consortium name="Lawrence Berkeley National Laboratory"/>
            <person name="Harder C.B."/>
            <person name="Miyauchi S."/>
            <person name="Viragh M."/>
            <person name="Kuo A."/>
            <person name="Thoen E."/>
            <person name="Andreopoulos B."/>
            <person name="Lu D."/>
            <person name="Skrede I."/>
            <person name="Drula E."/>
            <person name="Henrissat B."/>
            <person name="Morin E."/>
            <person name="Kohler A."/>
            <person name="Barry K."/>
            <person name="LaButti K."/>
            <person name="Morin E."/>
            <person name="Salamov A."/>
            <person name="Lipzen A."/>
            <person name="Mereny Z."/>
            <person name="Hegedus B."/>
            <person name="Baldrian P."/>
            <person name="Stursova M."/>
            <person name="Weitz H."/>
            <person name="Taylor A."/>
            <person name="Grigoriev I.V."/>
            <person name="Nagy L.G."/>
            <person name="Martin F."/>
            <person name="Kauserud H."/>
        </authorList>
    </citation>
    <scope>NUCLEOTIDE SEQUENCE</scope>
    <source>
        <strain evidence="2">CBHHK188m</strain>
    </source>
</reference>
<feature type="compositionally biased region" description="Low complexity" evidence="1">
    <location>
        <begin position="154"/>
        <end position="170"/>
    </location>
</feature>
<accession>A0AAD7IPD3</accession>
<evidence type="ECO:0008006" key="4">
    <source>
        <dbReference type="Google" id="ProtNLM"/>
    </source>
</evidence>
<organism evidence="2 3">
    <name type="scientific">Mycena maculata</name>
    <dbReference type="NCBI Taxonomy" id="230809"/>
    <lineage>
        <taxon>Eukaryota</taxon>
        <taxon>Fungi</taxon>
        <taxon>Dikarya</taxon>
        <taxon>Basidiomycota</taxon>
        <taxon>Agaricomycotina</taxon>
        <taxon>Agaricomycetes</taxon>
        <taxon>Agaricomycetidae</taxon>
        <taxon>Agaricales</taxon>
        <taxon>Marasmiineae</taxon>
        <taxon>Mycenaceae</taxon>
        <taxon>Mycena</taxon>
    </lineage>
</organism>
<sequence length="321" mass="34952">MPPKDSANWTAHPEELTNALQFLHSQKSRAGQGGNFDKTVFSEAAVYMATECPPKTGGPKTAASLAEKWKASKKLHENILKVKQKTYPGASGWTYTDELGFNVTDDTQDAWRNFVKAHLHFRNFATPAGGFTFRQGPGTSLQSLDDDDDDDAPPSDSLTLSSDLSQPLTDWSQSNFDGSQMSDPSDPGSSLQIAIPAPARKRAPAEDVEAPWSSKRSRTTGPELILALGRSVDGIGKVIENVFAPKKPSAMSPSKKVEAARKLALEDMHGGYIAVLDRTCLNILFGRDTSAADAYISDEDPFLRAQTAQELLNPTQNYQYN</sequence>
<gene>
    <name evidence="2" type="ORF">DFH07DRAFT_962937</name>
</gene>
<evidence type="ECO:0000256" key="1">
    <source>
        <dbReference type="SAM" id="MobiDB-lite"/>
    </source>
</evidence>
<feature type="compositionally biased region" description="Polar residues" evidence="1">
    <location>
        <begin position="171"/>
        <end position="192"/>
    </location>
</feature>
<name>A0AAD7IPD3_9AGAR</name>
<dbReference type="Proteomes" id="UP001215280">
    <property type="component" value="Unassembled WGS sequence"/>
</dbReference>
<dbReference type="AlphaFoldDB" id="A0AAD7IPD3"/>
<evidence type="ECO:0000313" key="2">
    <source>
        <dbReference type="EMBL" id="KAJ7746458.1"/>
    </source>
</evidence>
<comment type="caution">
    <text evidence="2">The sequence shown here is derived from an EMBL/GenBank/DDBJ whole genome shotgun (WGS) entry which is preliminary data.</text>
</comment>
<dbReference type="EMBL" id="JARJLG010000098">
    <property type="protein sequence ID" value="KAJ7746458.1"/>
    <property type="molecule type" value="Genomic_DNA"/>
</dbReference>
<feature type="compositionally biased region" description="Acidic residues" evidence="1">
    <location>
        <begin position="144"/>
        <end position="153"/>
    </location>
</feature>
<evidence type="ECO:0000313" key="3">
    <source>
        <dbReference type="Proteomes" id="UP001215280"/>
    </source>
</evidence>
<feature type="region of interest" description="Disordered" evidence="1">
    <location>
        <begin position="132"/>
        <end position="216"/>
    </location>
</feature>
<proteinExistence type="predicted"/>
<protein>
    <recommendedName>
        <fullName evidence="4">Myb/SANT-like domain-containing protein</fullName>
    </recommendedName>
</protein>